<dbReference type="GO" id="GO:0016020">
    <property type="term" value="C:membrane"/>
    <property type="evidence" value="ECO:0007669"/>
    <property type="project" value="UniProtKB-SubCell"/>
</dbReference>
<proteinExistence type="predicted"/>
<evidence type="ECO:0000256" key="1">
    <source>
        <dbReference type="ARBA" id="ARBA00004141"/>
    </source>
</evidence>
<gene>
    <name evidence="7" type="ORF">C452_07113</name>
</gene>
<comment type="subcellular location">
    <subcellularLocation>
        <location evidence="1">Membrane</location>
        <topology evidence="1">Multi-pass membrane protein</topology>
    </subcellularLocation>
</comment>
<comment type="caution">
    <text evidence="7">The sequence shown here is derived from an EMBL/GenBank/DDBJ whole genome shotgun (WGS) entry which is preliminary data.</text>
</comment>
<evidence type="ECO:0000256" key="3">
    <source>
        <dbReference type="ARBA" id="ARBA00022989"/>
    </source>
</evidence>
<feature type="transmembrane region" description="Helical" evidence="6">
    <location>
        <begin position="92"/>
        <end position="120"/>
    </location>
</feature>
<sequence>MPANAQIEMLGNRIDFDYSRGVTGYVLVLTRLITGYWFLHAGLGKITGEPFSAAGYLANAPAASPLQGFFAWAAATPWLLDLTNVMVPWGEFLIGLGLIVGALVRLAAFFGGVLMVFFYLGNAEWGHGVVNGDLFGLMMFVIVGTLAAGRILGLDAIIEKMEFVRQRPALKYLLGPHPRPRRHHREDGVRPPAPRAQVPPRLRGYTRAGNGTERGRE</sequence>
<evidence type="ECO:0000313" key="7">
    <source>
        <dbReference type="EMBL" id="ELZ92369.1"/>
    </source>
</evidence>
<dbReference type="Pfam" id="PF07681">
    <property type="entry name" value="DoxX"/>
    <property type="match status" value="1"/>
</dbReference>
<keyword evidence="2 6" id="KW-0812">Transmembrane</keyword>
<dbReference type="AlphaFoldDB" id="M0IAA7"/>
<dbReference type="InterPro" id="IPR032808">
    <property type="entry name" value="DoxX"/>
</dbReference>
<evidence type="ECO:0000313" key="8">
    <source>
        <dbReference type="Proteomes" id="UP000011577"/>
    </source>
</evidence>
<feature type="transmembrane region" description="Helical" evidence="6">
    <location>
        <begin position="135"/>
        <end position="158"/>
    </location>
</feature>
<name>M0IAA7_HALVO</name>
<dbReference type="PATRIC" id="fig|1227458.3.peg.1387"/>
<feature type="transmembrane region" description="Helical" evidence="6">
    <location>
        <begin position="59"/>
        <end position="80"/>
    </location>
</feature>
<feature type="region of interest" description="Disordered" evidence="5">
    <location>
        <begin position="175"/>
        <end position="217"/>
    </location>
</feature>
<feature type="transmembrane region" description="Helical" evidence="6">
    <location>
        <begin position="21"/>
        <end position="39"/>
    </location>
</feature>
<keyword evidence="3 6" id="KW-1133">Transmembrane helix</keyword>
<keyword evidence="4 6" id="KW-0472">Membrane</keyword>
<evidence type="ECO:0000256" key="6">
    <source>
        <dbReference type="SAM" id="Phobius"/>
    </source>
</evidence>
<accession>M0IAA7</accession>
<dbReference type="EMBL" id="AOLL01000011">
    <property type="protein sequence ID" value="ELZ92369.1"/>
    <property type="molecule type" value="Genomic_DNA"/>
</dbReference>
<dbReference type="PANTHER" id="PTHR39157:SF1">
    <property type="entry name" value="DOXX FAMILY PROTEIN"/>
    <property type="match status" value="1"/>
</dbReference>
<dbReference type="Proteomes" id="UP000011577">
    <property type="component" value="Unassembled WGS sequence"/>
</dbReference>
<reference evidence="7 8" key="1">
    <citation type="journal article" date="2014" name="PLoS Genet.">
        <title>Phylogenetically driven sequencing of extremely halophilic archaea reveals strategies for static and dynamic osmo-response.</title>
        <authorList>
            <person name="Becker E.A."/>
            <person name="Seitzer P.M."/>
            <person name="Tritt A."/>
            <person name="Larsen D."/>
            <person name="Krusor M."/>
            <person name="Yao A.I."/>
            <person name="Wu D."/>
            <person name="Madern D."/>
            <person name="Eisen J.A."/>
            <person name="Darling A.E."/>
            <person name="Facciotti M.T."/>
        </authorList>
    </citation>
    <scope>NUCLEOTIDE SEQUENCE [LARGE SCALE GENOMIC DNA]</scope>
    <source>
        <strain evidence="7 8">JCM 10717</strain>
    </source>
</reference>
<protein>
    <submittedName>
        <fullName evidence="7">Terminal quinol oxidase</fullName>
    </submittedName>
</protein>
<evidence type="ECO:0000256" key="4">
    <source>
        <dbReference type="ARBA" id="ARBA00023136"/>
    </source>
</evidence>
<evidence type="ECO:0000256" key="2">
    <source>
        <dbReference type="ARBA" id="ARBA00022692"/>
    </source>
</evidence>
<evidence type="ECO:0000256" key="5">
    <source>
        <dbReference type="SAM" id="MobiDB-lite"/>
    </source>
</evidence>
<dbReference type="PANTHER" id="PTHR39157">
    <property type="entry name" value="INTEGRAL MEMBRANE PROTEIN-RELATED"/>
    <property type="match status" value="1"/>
</dbReference>
<organism evidence="7 8">
    <name type="scientific">Haloferax volcanii JCM 10717</name>
    <dbReference type="NCBI Taxonomy" id="1227458"/>
    <lineage>
        <taxon>Archaea</taxon>
        <taxon>Methanobacteriati</taxon>
        <taxon>Methanobacteriota</taxon>
        <taxon>Stenosarchaea group</taxon>
        <taxon>Halobacteria</taxon>
        <taxon>Halobacteriales</taxon>
        <taxon>Haloferacaceae</taxon>
        <taxon>Haloferax</taxon>
    </lineage>
</organism>